<proteinExistence type="predicted"/>
<accession>A0A6J4QKH9</accession>
<feature type="compositionally biased region" description="Basic and acidic residues" evidence="1">
    <location>
        <begin position="18"/>
        <end position="35"/>
    </location>
</feature>
<name>A0A6J4QKH9_9ACTN</name>
<evidence type="ECO:0000313" key="2">
    <source>
        <dbReference type="EMBL" id="CAA9439754.1"/>
    </source>
</evidence>
<sequence>ADAAGRAGRAPAGGPRARHPEVPGRRDRRLDDGRLHALRRHGRPVAGAAAGGLHAPGGQVRHHGDHRGPGPRPGHPPRRLLRERPGPPRPVPGDVRRDVRAGGPRRGRRHPGAHGPGRLPRARGRSPPRRGRPARPGDPELGRRPRPGLAGRRRSAAAPSPGPRRPPADRAARGSGRPARAVPRLGRAGVGPAPAGRL</sequence>
<feature type="compositionally biased region" description="Basic residues" evidence="1">
    <location>
        <begin position="120"/>
        <end position="133"/>
    </location>
</feature>
<protein>
    <submittedName>
        <fullName evidence="2">Transcriptional regulator, AcrR family</fullName>
    </submittedName>
</protein>
<feature type="compositionally biased region" description="Basic residues" evidence="1">
    <location>
        <begin position="103"/>
        <end position="112"/>
    </location>
</feature>
<dbReference type="EMBL" id="CADCUY010000602">
    <property type="protein sequence ID" value="CAA9439754.1"/>
    <property type="molecule type" value="Genomic_DNA"/>
</dbReference>
<feature type="non-terminal residue" evidence="2">
    <location>
        <position position="198"/>
    </location>
</feature>
<feature type="region of interest" description="Disordered" evidence="1">
    <location>
        <begin position="1"/>
        <end position="198"/>
    </location>
</feature>
<feature type="compositionally biased region" description="Low complexity" evidence="1">
    <location>
        <begin position="173"/>
        <end position="198"/>
    </location>
</feature>
<feature type="non-terminal residue" evidence="2">
    <location>
        <position position="1"/>
    </location>
</feature>
<evidence type="ECO:0000256" key="1">
    <source>
        <dbReference type="SAM" id="MobiDB-lite"/>
    </source>
</evidence>
<organism evidence="2">
    <name type="scientific">uncultured Quadrisphaera sp</name>
    <dbReference type="NCBI Taxonomy" id="904978"/>
    <lineage>
        <taxon>Bacteria</taxon>
        <taxon>Bacillati</taxon>
        <taxon>Actinomycetota</taxon>
        <taxon>Actinomycetes</taxon>
        <taxon>Kineosporiales</taxon>
        <taxon>Kineosporiaceae</taxon>
        <taxon>Quadrisphaera</taxon>
        <taxon>environmental samples</taxon>
    </lineage>
</organism>
<dbReference type="AlphaFoldDB" id="A0A6J4QKH9"/>
<feature type="compositionally biased region" description="Low complexity" evidence="1">
    <location>
        <begin position="46"/>
        <end position="58"/>
    </location>
</feature>
<feature type="compositionally biased region" description="Low complexity" evidence="1">
    <location>
        <begin position="1"/>
        <end position="15"/>
    </location>
</feature>
<reference evidence="2" key="1">
    <citation type="submission" date="2020-02" db="EMBL/GenBank/DDBJ databases">
        <authorList>
            <person name="Meier V. D."/>
        </authorList>
    </citation>
    <scope>NUCLEOTIDE SEQUENCE</scope>
    <source>
        <strain evidence="2">AVDCRST_MAG35</strain>
    </source>
</reference>
<gene>
    <name evidence="2" type="ORF">AVDCRST_MAG35-3203</name>
</gene>